<dbReference type="PANTHER" id="PTHR33240">
    <property type="entry name" value="OS08G0508500 PROTEIN"/>
    <property type="match status" value="1"/>
</dbReference>
<gene>
    <name evidence="1" type="primary">LOC107779047</name>
</gene>
<name>A0A1S3YRN3_TOBAC</name>
<dbReference type="KEGG" id="nta:107779047"/>
<dbReference type="PANTHER" id="PTHR33240:SF8">
    <property type="entry name" value="OS03G0439900 PROTEIN"/>
    <property type="match status" value="1"/>
</dbReference>
<reference evidence="1" key="1">
    <citation type="submission" date="2025-08" db="UniProtKB">
        <authorList>
            <consortium name="RefSeq"/>
        </authorList>
    </citation>
    <scope>IDENTIFICATION</scope>
</reference>
<dbReference type="PaxDb" id="4097-A0A1S3YRN3"/>
<evidence type="ECO:0000313" key="1">
    <source>
        <dbReference type="RefSeq" id="XP_016454879.1"/>
    </source>
</evidence>
<accession>A0A1S3YRN3</accession>
<dbReference type="RefSeq" id="XP_016454879.1">
    <property type="nucleotide sequence ID" value="XM_016599393.1"/>
</dbReference>
<dbReference type="OrthoDB" id="1752268at2759"/>
<sequence>MSRPAKPPYPARTINMIIGGSDDASINDIKFIATHKLKRWITYEQYDGLEESIIFDKSDADNLTFPYNDTFAITLQILDTHVRRITVDDRSRACIIYPRVLIHMRLEDKIVSHCITLTGFNNAVERTLGEITLPILTSGVMLETTFHMMDQNIAYNAIVGRPPHEGSPLQPILSDQVLNPLGNIQHTRETTHIPRILSDRPG</sequence>
<protein>
    <submittedName>
        <fullName evidence="1">Uncharacterized protein</fullName>
    </submittedName>
</protein>
<dbReference type="AlphaFoldDB" id="A0A1S3YRN3"/>
<proteinExistence type="predicted"/>
<organism evidence="1">
    <name type="scientific">Nicotiana tabacum</name>
    <name type="common">Common tobacco</name>
    <dbReference type="NCBI Taxonomy" id="4097"/>
    <lineage>
        <taxon>Eukaryota</taxon>
        <taxon>Viridiplantae</taxon>
        <taxon>Streptophyta</taxon>
        <taxon>Embryophyta</taxon>
        <taxon>Tracheophyta</taxon>
        <taxon>Spermatophyta</taxon>
        <taxon>Magnoliopsida</taxon>
        <taxon>eudicotyledons</taxon>
        <taxon>Gunneridae</taxon>
        <taxon>Pentapetalae</taxon>
        <taxon>asterids</taxon>
        <taxon>lamiids</taxon>
        <taxon>Solanales</taxon>
        <taxon>Solanaceae</taxon>
        <taxon>Nicotianoideae</taxon>
        <taxon>Nicotianeae</taxon>
        <taxon>Nicotiana</taxon>
    </lineage>
</organism>